<dbReference type="EMBL" id="JBICBT010001007">
    <property type="protein sequence ID" value="KAL3087965.1"/>
    <property type="molecule type" value="Genomic_DNA"/>
</dbReference>
<dbReference type="PANTHER" id="PTHR10502">
    <property type="entry name" value="ANNEXIN"/>
    <property type="match status" value="1"/>
</dbReference>
<evidence type="ECO:0000313" key="3">
    <source>
        <dbReference type="EMBL" id="KAL3087965.1"/>
    </source>
</evidence>
<comment type="similarity">
    <text evidence="1">Belongs to the annexin family.</text>
</comment>
<dbReference type="PANTHER" id="PTHR10502:SF102">
    <property type="entry name" value="ANNEXIN B11"/>
    <property type="match status" value="1"/>
</dbReference>
<dbReference type="Gene3D" id="1.10.220.10">
    <property type="entry name" value="Annexin"/>
    <property type="match status" value="1"/>
</dbReference>
<comment type="caution">
    <text evidence="3">The sequence shown here is derived from an EMBL/GenBank/DDBJ whole genome shotgun (WGS) entry which is preliminary data.</text>
</comment>
<evidence type="ECO:0000256" key="1">
    <source>
        <dbReference type="ARBA" id="ARBA00007831"/>
    </source>
</evidence>
<evidence type="ECO:0000313" key="4">
    <source>
        <dbReference type="Proteomes" id="UP001620626"/>
    </source>
</evidence>
<dbReference type="Proteomes" id="UP001620626">
    <property type="component" value="Unassembled WGS sequence"/>
</dbReference>
<gene>
    <name evidence="3" type="ORF">niasHT_022039</name>
</gene>
<reference evidence="3 4" key="1">
    <citation type="submission" date="2024-10" db="EMBL/GenBank/DDBJ databases">
        <authorList>
            <person name="Kim D."/>
        </authorList>
    </citation>
    <scope>NUCLEOTIDE SEQUENCE [LARGE SCALE GENOMIC DNA]</scope>
    <source>
        <strain evidence="3">BH-2024</strain>
    </source>
</reference>
<protein>
    <submittedName>
        <fullName evidence="3">Uncharacterized protein</fullName>
    </submittedName>
</protein>
<dbReference type="SUPFAM" id="SSF47874">
    <property type="entry name" value="Annexin"/>
    <property type="match status" value="1"/>
</dbReference>
<feature type="compositionally biased region" description="Polar residues" evidence="2">
    <location>
        <begin position="362"/>
        <end position="375"/>
    </location>
</feature>
<dbReference type="AlphaFoldDB" id="A0ABD2JBM6"/>
<organism evidence="3 4">
    <name type="scientific">Heterodera trifolii</name>
    <dbReference type="NCBI Taxonomy" id="157864"/>
    <lineage>
        <taxon>Eukaryota</taxon>
        <taxon>Metazoa</taxon>
        <taxon>Ecdysozoa</taxon>
        <taxon>Nematoda</taxon>
        <taxon>Chromadorea</taxon>
        <taxon>Rhabditida</taxon>
        <taxon>Tylenchina</taxon>
        <taxon>Tylenchomorpha</taxon>
        <taxon>Tylenchoidea</taxon>
        <taxon>Heteroderidae</taxon>
        <taxon>Heteroderinae</taxon>
        <taxon>Heterodera</taxon>
    </lineage>
</organism>
<proteinExistence type="inferred from homology"/>
<dbReference type="InterPro" id="IPR037104">
    <property type="entry name" value="Annexin_sf"/>
</dbReference>
<accession>A0ABD2JBM6</accession>
<feature type="region of interest" description="Disordered" evidence="2">
    <location>
        <begin position="354"/>
        <end position="375"/>
    </location>
</feature>
<keyword evidence="4" id="KW-1185">Reference proteome</keyword>
<evidence type="ECO:0000256" key="2">
    <source>
        <dbReference type="SAM" id="MobiDB-lite"/>
    </source>
</evidence>
<sequence length="406" mass="47134">MNQIHQHKITVEQIGIKIRGESNDLWKEQMTKWAKEWEGTKDKINQKRTKDKNGKGAYFSKFYDSLRMDRIMLLSQHIREASINKRFTDSTDVIEILVTTTNEEKEEAGISEIFCNKLAQESEVSGNYKHILIPLCKNRRNEVFREDEKVINETDKQVIQRLNEIVENPHNFKELTENDILVNALVTFSYPKLRYIFKKYEEKYRKKIEEQVDDVYIKEFKHFTINRIKNLILLNLHVAQHFWQTLNAIITDIQYGRPFIFAQLLKEKLDKLRENEKWASADALKDVTRILLTRAPIDLADIDQEFQGMSGSMTTTISISTDIEQIIRLQKEKKTEKKGKNIFRSFSSRSKSHESVGGAVISESNSAAANGKPSQKIETLEALKEIVNWATEQRRLNSASSGSSEG</sequence>
<name>A0ABD2JBM6_9BILA</name>